<accession>A0A6N6MK06</accession>
<comment type="caution">
    <text evidence="2">The sequence shown here is derived from an EMBL/GenBank/DDBJ whole genome shotgun (WGS) entry which is preliminary data.</text>
</comment>
<evidence type="ECO:0000313" key="2">
    <source>
        <dbReference type="EMBL" id="KAB1069904.1"/>
    </source>
</evidence>
<dbReference type="Pfam" id="PF06568">
    <property type="entry name" value="YjiS-like"/>
    <property type="match status" value="1"/>
</dbReference>
<evidence type="ECO:0000313" key="3">
    <source>
        <dbReference type="Proteomes" id="UP000441523"/>
    </source>
</evidence>
<evidence type="ECO:0000259" key="1">
    <source>
        <dbReference type="Pfam" id="PF06568"/>
    </source>
</evidence>
<feature type="domain" description="YjiS-like" evidence="1">
    <location>
        <begin position="34"/>
        <end position="69"/>
    </location>
</feature>
<keyword evidence="3" id="KW-1185">Reference proteome</keyword>
<dbReference type="EMBL" id="VZZJ01000035">
    <property type="protein sequence ID" value="KAB1069904.1"/>
    <property type="molecule type" value="Genomic_DNA"/>
</dbReference>
<dbReference type="Proteomes" id="UP000441523">
    <property type="component" value="Unassembled WGS sequence"/>
</dbReference>
<name>A0A6N6MK06_9HYPH</name>
<proteinExistence type="predicted"/>
<organism evidence="2 3">
    <name type="scientific">Methylobacterium planeticum</name>
    <dbReference type="NCBI Taxonomy" id="2615211"/>
    <lineage>
        <taxon>Bacteria</taxon>
        <taxon>Pseudomonadati</taxon>
        <taxon>Pseudomonadota</taxon>
        <taxon>Alphaproteobacteria</taxon>
        <taxon>Hyphomicrobiales</taxon>
        <taxon>Methylobacteriaceae</taxon>
        <taxon>Methylobacterium</taxon>
    </lineage>
</organism>
<protein>
    <submittedName>
        <fullName evidence="2">DUF1127 domain-containing protein</fullName>
    </submittedName>
</protein>
<gene>
    <name evidence="2" type="ORF">F6X51_24655</name>
</gene>
<sequence length="76" mass="8915">MRISARAIEHRSFSADQSILCGQLARRSAMFASVARIVQLWYCTRRAYRELEILDDRSLADIGLHPYEVPHRRTWP</sequence>
<dbReference type="AlphaFoldDB" id="A0A6N6MK06"/>
<reference evidence="2 3" key="1">
    <citation type="submission" date="2019-09" db="EMBL/GenBank/DDBJ databases">
        <title>YIM 132548 draft genome.</title>
        <authorList>
            <person name="Jiang L."/>
        </authorList>
    </citation>
    <scope>NUCLEOTIDE SEQUENCE [LARGE SCALE GENOMIC DNA]</scope>
    <source>
        <strain evidence="2 3">YIM 132548</strain>
    </source>
</reference>
<dbReference type="InterPro" id="IPR009506">
    <property type="entry name" value="YjiS-like"/>
</dbReference>